<dbReference type="InterPro" id="IPR000415">
    <property type="entry name" value="Nitroreductase-like"/>
</dbReference>
<protein>
    <recommendedName>
        <fullName evidence="6">Putative NADH dehydrogenase/NAD(P)H nitroreductase HBF32_18900</fullName>
        <ecNumber evidence="6">1.-.-.-</ecNumber>
    </recommendedName>
</protein>
<evidence type="ECO:0000256" key="1">
    <source>
        <dbReference type="ARBA" id="ARBA00022630"/>
    </source>
</evidence>
<comment type="caution">
    <text evidence="8">The sequence shown here is derived from an EMBL/GenBank/DDBJ whole genome shotgun (WGS) entry which is preliminary data.</text>
</comment>
<dbReference type="PANTHER" id="PTHR43543">
    <property type="entry name" value="MALONIC SEMIALDEHYDE REDUCTASE RUTE-RELATED"/>
    <property type="match status" value="1"/>
</dbReference>
<dbReference type="RefSeq" id="WP_166701363.1">
    <property type="nucleotide sequence ID" value="NZ_JAAQTL010000004.1"/>
</dbReference>
<dbReference type="SUPFAM" id="SSF55469">
    <property type="entry name" value="FMN-dependent nitroreductase-like"/>
    <property type="match status" value="1"/>
</dbReference>
<dbReference type="InterPro" id="IPR050461">
    <property type="entry name" value="Nitroreductase_HadB/RutE"/>
</dbReference>
<dbReference type="InterPro" id="IPR029479">
    <property type="entry name" value="Nitroreductase"/>
</dbReference>
<evidence type="ECO:0000256" key="3">
    <source>
        <dbReference type="ARBA" id="ARBA00022857"/>
    </source>
</evidence>
<keyword evidence="4 6" id="KW-0560">Oxidoreductase</keyword>
<reference evidence="8 9" key="1">
    <citation type="journal article" date="2006" name="Int. J. Syst. Evol. Microbiol.">
        <title>Dyella yeojuensis sp. nov., isolated from greenhouse soil in Korea.</title>
        <authorList>
            <person name="Kim B.Y."/>
            <person name="Weon H.Y."/>
            <person name="Lee K.H."/>
            <person name="Seok S.J."/>
            <person name="Kwon S.W."/>
            <person name="Go S.J."/>
            <person name="Stackebrandt E."/>
        </authorList>
    </citation>
    <scope>NUCLEOTIDE SEQUENCE [LARGE SCALE GENOMIC DNA]</scope>
    <source>
        <strain evidence="8 9">DSM 17673</strain>
    </source>
</reference>
<accession>A0A7X5QY62</accession>
<dbReference type="GO" id="GO:0016491">
    <property type="term" value="F:oxidoreductase activity"/>
    <property type="evidence" value="ECO:0007669"/>
    <property type="project" value="UniProtKB-UniRule"/>
</dbReference>
<dbReference type="PANTHER" id="PTHR43543:SF1">
    <property type="entry name" value="MALONIC SEMIALDEHYDE REDUCTASE RUTE-RELATED"/>
    <property type="match status" value="1"/>
</dbReference>
<dbReference type="Pfam" id="PF00881">
    <property type="entry name" value="Nitroreductase"/>
    <property type="match status" value="1"/>
</dbReference>
<dbReference type="EC" id="1.-.-.-" evidence="6"/>
<dbReference type="NCBIfam" id="NF003768">
    <property type="entry name" value="PRK05365.1"/>
    <property type="match status" value="1"/>
</dbReference>
<feature type="domain" description="Nitroreductase" evidence="7">
    <location>
        <begin position="24"/>
        <end position="157"/>
    </location>
</feature>
<comment type="similarity">
    <text evidence="6">Belongs to the nitroreductase family. HadB/RutE subfamily.</text>
</comment>
<evidence type="ECO:0000259" key="7">
    <source>
        <dbReference type="Pfam" id="PF00881"/>
    </source>
</evidence>
<evidence type="ECO:0000256" key="5">
    <source>
        <dbReference type="ARBA" id="ARBA00023027"/>
    </source>
</evidence>
<keyword evidence="2 6" id="KW-0288">FMN</keyword>
<comment type="cofactor">
    <cofactor evidence="6">
        <name>FMN</name>
        <dbReference type="ChEBI" id="CHEBI:58210"/>
    </cofactor>
</comment>
<dbReference type="CDD" id="cd02148">
    <property type="entry name" value="RutE-like"/>
    <property type="match status" value="1"/>
</dbReference>
<sequence length="197" mass="21686">MSSPLPDAALDQLFRTARTYNGWLPKEVTDEQIHRIYELAKFGPTSANSSPMRLVFVKSPDAKQRLKPFLSEGNLEKTMQAPVTAIVATDFAFYEKLPKLFTHADARSWFVGNETLIQSTGVRNGSLQGAYLIMAARALGLDCGPMSGFDQAGVDAEFFAGTQVKSNFLVNIGYGDPGKNLFERQPRLDFDEAAQIA</sequence>
<evidence type="ECO:0000313" key="8">
    <source>
        <dbReference type="EMBL" id="NID17548.1"/>
    </source>
</evidence>
<name>A0A7X5QY62_9GAMM</name>
<proteinExistence type="inferred from homology"/>
<evidence type="ECO:0000256" key="6">
    <source>
        <dbReference type="HAMAP-Rule" id="MF_01204"/>
    </source>
</evidence>
<gene>
    <name evidence="8" type="ORF">HBF32_18900</name>
</gene>
<dbReference type="AlphaFoldDB" id="A0A7X5QY62"/>
<dbReference type="EMBL" id="JAAQTL010000004">
    <property type="protein sequence ID" value="NID17548.1"/>
    <property type="molecule type" value="Genomic_DNA"/>
</dbReference>
<keyword evidence="3 6" id="KW-0521">NADP</keyword>
<evidence type="ECO:0000256" key="2">
    <source>
        <dbReference type="ARBA" id="ARBA00022643"/>
    </source>
</evidence>
<organism evidence="8 9">
    <name type="scientific">Luteibacter yeojuensis</name>
    <dbReference type="NCBI Taxonomy" id="345309"/>
    <lineage>
        <taxon>Bacteria</taxon>
        <taxon>Pseudomonadati</taxon>
        <taxon>Pseudomonadota</taxon>
        <taxon>Gammaproteobacteria</taxon>
        <taxon>Lysobacterales</taxon>
        <taxon>Rhodanobacteraceae</taxon>
        <taxon>Luteibacter</taxon>
    </lineage>
</organism>
<dbReference type="Gene3D" id="3.40.109.10">
    <property type="entry name" value="NADH Oxidase"/>
    <property type="match status" value="1"/>
</dbReference>
<keyword evidence="5 6" id="KW-0520">NAD</keyword>
<keyword evidence="9" id="KW-1185">Reference proteome</keyword>
<evidence type="ECO:0000256" key="4">
    <source>
        <dbReference type="ARBA" id="ARBA00023002"/>
    </source>
</evidence>
<keyword evidence="1 6" id="KW-0285">Flavoprotein</keyword>
<dbReference type="InterPro" id="IPR023936">
    <property type="entry name" value="RutE-like"/>
</dbReference>
<dbReference type="HAMAP" id="MF_01204">
    <property type="entry name" value="Oxidoreductase_RutE_HadB"/>
    <property type="match status" value="1"/>
</dbReference>
<evidence type="ECO:0000313" key="9">
    <source>
        <dbReference type="Proteomes" id="UP000518878"/>
    </source>
</evidence>
<dbReference type="Proteomes" id="UP000518878">
    <property type="component" value="Unassembled WGS sequence"/>
</dbReference>